<dbReference type="SUPFAM" id="SSF89623">
    <property type="entry name" value="Ribose/Galactose isomerase RpiB/AlsB"/>
    <property type="match status" value="1"/>
</dbReference>
<dbReference type="GO" id="GO:0016853">
    <property type="term" value="F:isomerase activity"/>
    <property type="evidence" value="ECO:0007669"/>
    <property type="project" value="UniProtKB-KW"/>
</dbReference>
<dbReference type="InterPro" id="IPR051812">
    <property type="entry name" value="SPI_LacAB/RpiB"/>
</dbReference>
<reference evidence="4 5" key="1">
    <citation type="journal article" date="2016" name="Front. Microbiol.">
        <title>Genome and transcriptome sequences reveal the specific parasitism of the nematophagous Purpureocillium lilacinum 36-1.</title>
        <authorList>
            <person name="Xie J."/>
            <person name="Li S."/>
            <person name="Mo C."/>
            <person name="Xiao X."/>
            <person name="Peng D."/>
            <person name="Wang G."/>
            <person name="Xiao Y."/>
        </authorList>
    </citation>
    <scope>NUCLEOTIDE SEQUENCE [LARGE SCALE GENOMIC DNA]</scope>
    <source>
        <strain evidence="4 5">36-1</strain>
    </source>
</reference>
<feature type="compositionally biased region" description="Polar residues" evidence="3">
    <location>
        <begin position="40"/>
        <end position="52"/>
    </location>
</feature>
<keyword evidence="2 4" id="KW-0413">Isomerase</keyword>
<dbReference type="InterPro" id="IPR036569">
    <property type="entry name" value="RpiB_LacA_LacB_sf"/>
</dbReference>
<evidence type="ECO:0000256" key="1">
    <source>
        <dbReference type="ARBA" id="ARBA00008754"/>
    </source>
</evidence>
<evidence type="ECO:0000313" key="5">
    <source>
        <dbReference type="Proteomes" id="UP000245956"/>
    </source>
</evidence>
<evidence type="ECO:0000256" key="3">
    <source>
        <dbReference type="SAM" id="MobiDB-lite"/>
    </source>
</evidence>
<dbReference type="Proteomes" id="UP000245956">
    <property type="component" value="Unassembled WGS sequence"/>
</dbReference>
<gene>
    <name evidence="4" type="ORF">PCL_06355</name>
</gene>
<sequence length="354" mass="38161">MLQQAERAAINGTRTLARRIARRPTYTSSCPSPRRALSPGPNSSPIAWQSADQRPDTSLHAAVPAYEYLPLRLSHSWVPDDTGILGTWWCAVVCSGGECLPPPSGLWSPDFQIRKSVARIGSSPTISRGWTGADSGARTATRGEEEGPTMNALEIQTHSETLINMSPPWRIAMGCDVSRPRNPPYPTQPANPSCLPPQNTFRADQSPKSNNKQEAGISYKDAIKRDFESDQRVASVIDVGSHEGSDKTAYPTRAASAARLVAEGKADRALLICGTGLGVAITANKIKGVRAVTAHDSFSVERSVLSNNAQVLCMGERVVGLELARRLAREWLGYEFDAGSASAKKVDEIVQLEA</sequence>
<dbReference type="EMBL" id="LCWV01000002">
    <property type="protein sequence ID" value="PWI75697.1"/>
    <property type="molecule type" value="Genomic_DNA"/>
</dbReference>
<dbReference type="PANTHER" id="PTHR43732">
    <property type="entry name" value="RIBOSE 5-PHOSPHATE ISOMERASE-RELATED"/>
    <property type="match status" value="1"/>
</dbReference>
<dbReference type="FunFam" id="3.40.1400.10:FF:000004">
    <property type="entry name" value="Ribose 5-phosphate isomerase"/>
    <property type="match status" value="1"/>
</dbReference>
<dbReference type="InterPro" id="IPR003500">
    <property type="entry name" value="RpiB_LacA_LacB"/>
</dbReference>
<dbReference type="AlphaFoldDB" id="A0A2U3EMF1"/>
<dbReference type="PANTHER" id="PTHR43732:SF1">
    <property type="entry name" value="RIBOSE 5-PHOSPHATE ISOMERASE"/>
    <property type="match status" value="1"/>
</dbReference>
<dbReference type="Pfam" id="PF02502">
    <property type="entry name" value="LacAB_rpiB"/>
    <property type="match status" value="1"/>
</dbReference>
<feature type="region of interest" description="Disordered" evidence="3">
    <location>
        <begin position="23"/>
        <end position="53"/>
    </location>
</feature>
<proteinExistence type="inferred from homology"/>
<protein>
    <submittedName>
        <fullName evidence="4">Ribose 5-phosphate isomerase</fullName>
    </submittedName>
</protein>
<evidence type="ECO:0000313" key="4">
    <source>
        <dbReference type="EMBL" id="PWI75697.1"/>
    </source>
</evidence>
<name>A0A2U3EMF1_PURLI</name>
<feature type="region of interest" description="Disordered" evidence="3">
    <location>
        <begin position="124"/>
        <end position="147"/>
    </location>
</feature>
<dbReference type="InterPro" id="IPR011860">
    <property type="entry name" value="Rib-5-P_Isoase_Actino"/>
</dbReference>
<dbReference type="Gene3D" id="3.40.1400.10">
    <property type="entry name" value="Sugar-phosphate isomerase, RpiB/LacA/LacB"/>
    <property type="match status" value="1"/>
</dbReference>
<organism evidence="4 5">
    <name type="scientific">Purpureocillium lilacinum</name>
    <name type="common">Paecilomyces lilacinus</name>
    <dbReference type="NCBI Taxonomy" id="33203"/>
    <lineage>
        <taxon>Eukaryota</taxon>
        <taxon>Fungi</taxon>
        <taxon>Dikarya</taxon>
        <taxon>Ascomycota</taxon>
        <taxon>Pezizomycotina</taxon>
        <taxon>Sordariomycetes</taxon>
        <taxon>Hypocreomycetidae</taxon>
        <taxon>Hypocreales</taxon>
        <taxon>Ophiocordycipitaceae</taxon>
        <taxon>Purpureocillium</taxon>
    </lineage>
</organism>
<evidence type="ECO:0000256" key="2">
    <source>
        <dbReference type="ARBA" id="ARBA00023235"/>
    </source>
</evidence>
<dbReference type="NCBIfam" id="TIGR00689">
    <property type="entry name" value="rpiB_lacA_lacB"/>
    <property type="match status" value="1"/>
</dbReference>
<dbReference type="NCBIfam" id="TIGR02133">
    <property type="entry name" value="RPI_actino"/>
    <property type="match status" value="1"/>
</dbReference>
<comment type="caution">
    <text evidence="4">The sequence shown here is derived from an EMBL/GenBank/DDBJ whole genome shotgun (WGS) entry which is preliminary data.</text>
</comment>
<comment type="similarity">
    <text evidence="1">Belongs to the LacAB/RpiB family.</text>
</comment>
<accession>A0A2U3EMF1</accession>
<dbReference type="GO" id="GO:0005975">
    <property type="term" value="P:carbohydrate metabolic process"/>
    <property type="evidence" value="ECO:0007669"/>
    <property type="project" value="InterPro"/>
</dbReference>